<name>A0A563EYZ0_9PSEU</name>
<dbReference type="OrthoDB" id="9795306at2"/>
<dbReference type="SUPFAM" id="SSF54593">
    <property type="entry name" value="Glyoxalase/Bleomycin resistance protein/Dihydroxybiphenyl dioxygenase"/>
    <property type="match status" value="1"/>
</dbReference>
<accession>A0A563EYZ0</accession>
<gene>
    <name evidence="2" type="ORF">FKR81_07170</name>
</gene>
<dbReference type="EMBL" id="VOBR01000004">
    <property type="protein sequence ID" value="TWP52889.1"/>
    <property type="molecule type" value="Genomic_DNA"/>
</dbReference>
<dbReference type="Proteomes" id="UP000316639">
    <property type="component" value="Unassembled WGS sequence"/>
</dbReference>
<organism evidence="2 3">
    <name type="scientific">Lentzea tibetensis</name>
    <dbReference type="NCBI Taxonomy" id="2591470"/>
    <lineage>
        <taxon>Bacteria</taxon>
        <taxon>Bacillati</taxon>
        <taxon>Actinomycetota</taxon>
        <taxon>Actinomycetes</taxon>
        <taxon>Pseudonocardiales</taxon>
        <taxon>Pseudonocardiaceae</taxon>
        <taxon>Lentzea</taxon>
    </lineage>
</organism>
<dbReference type="PROSITE" id="PS51819">
    <property type="entry name" value="VOC"/>
    <property type="match status" value="1"/>
</dbReference>
<dbReference type="Gene3D" id="3.30.720.110">
    <property type="match status" value="1"/>
</dbReference>
<dbReference type="Gene3D" id="3.30.720.120">
    <property type="match status" value="1"/>
</dbReference>
<reference evidence="2 3" key="1">
    <citation type="submission" date="2019-07" db="EMBL/GenBank/DDBJ databases">
        <title>Lentzea xizangensis sp. nov., isolated from Qinghai-Tibetan Plateau Soils.</title>
        <authorList>
            <person name="Huang J."/>
        </authorList>
    </citation>
    <scope>NUCLEOTIDE SEQUENCE [LARGE SCALE GENOMIC DNA]</scope>
    <source>
        <strain evidence="2 3">FXJ1.1311</strain>
    </source>
</reference>
<comment type="caution">
    <text evidence="2">The sequence shown here is derived from an EMBL/GenBank/DDBJ whole genome shotgun (WGS) entry which is preliminary data.</text>
</comment>
<dbReference type="InterPro" id="IPR004360">
    <property type="entry name" value="Glyas_Fos-R_dOase_dom"/>
</dbReference>
<evidence type="ECO:0000313" key="2">
    <source>
        <dbReference type="EMBL" id="TWP52889.1"/>
    </source>
</evidence>
<keyword evidence="3" id="KW-1185">Reference proteome</keyword>
<dbReference type="RefSeq" id="WP_146350143.1">
    <property type="nucleotide sequence ID" value="NZ_VOBR01000004.1"/>
</dbReference>
<feature type="domain" description="VOC" evidence="1">
    <location>
        <begin position="13"/>
        <end position="130"/>
    </location>
</feature>
<evidence type="ECO:0000259" key="1">
    <source>
        <dbReference type="PROSITE" id="PS51819"/>
    </source>
</evidence>
<sequence>MTTNEQVKTIPDGYTTVTPWIITRDTNAQIEFMTKAFDAEEIFRVVGEDGTIGHAEARIGTSIVMMFDSRDHWIDTPAFLRLYLDDADATFEKAINAGATAVTRMTHAPWGERVGRILDPQGNLWWLHTRIENVDEAELARRAEDPKFVEAMNYIQGSDIIPRR</sequence>
<protein>
    <submittedName>
        <fullName evidence="2">VOC family protein</fullName>
    </submittedName>
</protein>
<proteinExistence type="predicted"/>
<dbReference type="PANTHER" id="PTHR34109:SF1">
    <property type="entry name" value="VOC DOMAIN-CONTAINING PROTEIN"/>
    <property type="match status" value="1"/>
</dbReference>
<dbReference type="PANTHER" id="PTHR34109">
    <property type="entry name" value="BNAUNNG04460D PROTEIN-RELATED"/>
    <property type="match status" value="1"/>
</dbReference>
<dbReference type="Pfam" id="PF00903">
    <property type="entry name" value="Glyoxalase"/>
    <property type="match status" value="1"/>
</dbReference>
<dbReference type="AlphaFoldDB" id="A0A563EYZ0"/>
<evidence type="ECO:0000313" key="3">
    <source>
        <dbReference type="Proteomes" id="UP000316639"/>
    </source>
</evidence>
<dbReference type="InterPro" id="IPR037523">
    <property type="entry name" value="VOC_core"/>
</dbReference>
<dbReference type="InterPro" id="IPR029068">
    <property type="entry name" value="Glyas_Bleomycin-R_OHBP_Dase"/>
</dbReference>
<dbReference type="CDD" id="cd07246">
    <property type="entry name" value="VOC_like"/>
    <property type="match status" value="1"/>
</dbReference>